<keyword evidence="5" id="KW-0732">Signal</keyword>
<dbReference type="PANTHER" id="PTHR11709">
    <property type="entry name" value="MULTI-COPPER OXIDASE"/>
    <property type="match status" value="1"/>
</dbReference>
<evidence type="ECO:0000256" key="4">
    <source>
        <dbReference type="ARBA" id="ARBA00023008"/>
    </source>
</evidence>
<dbReference type="Gene3D" id="2.60.40.420">
    <property type="entry name" value="Cupredoxins - blue copper proteins"/>
    <property type="match status" value="3"/>
</dbReference>
<dbReference type="Pfam" id="PF07732">
    <property type="entry name" value="Cu-oxidase_3"/>
    <property type="match status" value="1"/>
</dbReference>
<keyword evidence="9" id="KW-1185">Reference proteome</keyword>
<comment type="similarity">
    <text evidence="1">Belongs to the multicopper oxidase family.</text>
</comment>
<keyword evidence="2" id="KW-0479">Metal-binding</keyword>
<dbReference type="CDD" id="cd13884">
    <property type="entry name" value="CuRO_2_tcLCC_insect_like"/>
    <property type="match status" value="1"/>
</dbReference>
<dbReference type="GO" id="GO:0016491">
    <property type="term" value="F:oxidoreductase activity"/>
    <property type="evidence" value="ECO:0007669"/>
    <property type="project" value="UniProtKB-KW"/>
</dbReference>
<dbReference type="SUPFAM" id="SSF49503">
    <property type="entry name" value="Cupredoxins"/>
    <property type="match status" value="3"/>
</dbReference>
<protein>
    <submittedName>
        <fullName evidence="10">Laccase-4-like</fullName>
    </submittedName>
</protein>
<dbReference type="GO" id="GO:0006826">
    <property type="term" value="P:iron ion transport"/>
    <property type="evidence" value="ECO:0007669"/>
    <property type="project" value="TreeGrafter"/>
</dbReference>
<evidence type="ECO:0000256" key="3">
    <source>
        <dbReference type="ARBA" id="ARBA00023002"/>
    </source>
</evidence>
<organism evidence="9 10">
    <name type="scientific">Crassostrea virginica</name>
    <name type="common">Eastern oyster</name>
    <dbReference type="NCBI Taxonomy" id="6565"/>
    <lineage>
        <taxon>Eukaryota</taxon>
        <taxon>Metazoa</taxon>
        <taxon>Spiralia</taxon>
        <taxon>Lophotrochozoa</taxon>
        <taxon>Mollusca</taxon>
        <taxon>Bivalvia</taxon>
        <taxon>Autobranchia</taxon>
        <taxon>Pteriomorphia</taxon>
        <taxon>Ostreida</taxon>
        <taxon>Ostreoidea</taxon>
        <taxon>Ostreidae</taxon>
        <taxon>Crassostrea</taxon>
    </lineage>
</organism>
<evidence type="ECO:0000313" key="9">
    <source>
        <dbReference type="Proteomes" id="UP000694844"/>
    </source>
</evidence>
<dbReference type="PANTHER" id="PTHR11709:SF394">
    <property type="entry name" value="FI03373P-RELATED"/>
    <property type="match status" value="1"/>
</dbReference>
<reference evidence="10" key="1">
    <citation type="submission" date="2025-08" db="UniProtKB">
        <authorList>
            <consortium name="RefSeq"/>
        </authorList>
    </citation>
    <scope>IDENTIFICATION</scope>
    <source>
        <tissue evidence="10">Whole sample</tissue>
    </source>
</reference>
<dbReference type="InterPro" id="IPR002355">
    <property type="entry name" value="Cu_oxidase_Cu_BS"/>
</dbReference>
<dbReference type="GO" id="GO:0005507">
    <property type="term" value="F:copper ion binding"/>
    <property type="evidence" value="ECO:0007669"/>
    <property type="project" value="InterPro"/>
</dbReference>
<sequence length="715" mass="81401">MKMFNVCLFLVFVEYTSTQIWWPSPENGPTCKDGTCREQDSTCECSFTIEHRLTLMTQNPPLGVYPYGGRLYFYNDTERRFPLSDQQMSEVIIGDGYKSRLVIAINGKFPGPTIEAYEDQTMIIHVRNLMHTDSTTVHWHGMHQKGTPESDGVAFISQSPILPGHTFTYRFVAQPHGTSFYHAHIGDQRSMGLYGGLIVYPKHKFYSQPQVGFTVILQDWNHDDDPETLYQRMLNGVYDFKKLIEPTQSIDGANFSRFHMHSALINGKGRYYTWGYNSRRGVYDFLDNGAPLEKFVVRHSRSYRFRVISAATLYPFRVYIQGHPELNIRASDGFEIVQGIGENSSDLIVESFIIHPGERFDFTILANKVKKSYLLVAESIEDLSLKNPREYHVAEAIIQYENTISEYPTRDTTSQCSVNNPCQVFNCPYLYYPTSYYRECLPFDKANSNEQFSKYEEIQRVDETLFFNFAFPGEPGNTPGSVNGHQFVSPLYPILTNEASLTTYCNANECGPDKICSCTYSVELTADKVYQFVLTNLGNGRGWSHPIHLHGHYFYVMKMGFGKYDENSAKFLASTADIECLGTKNYCNSAKWTNETWKISSNDIPDLHLKYPPEKDTIIVPTGGYVIIRFKANNPGAWFFHCHIDLHNTNGMGMILLESKEKWSQKGHGSEAGNTKHDNAGDVSYADNAPNVAAADIQQGTLVVFCLWVFTLTFC</sequence>
<evidence type="ECO:0000313" key="10">
    <source>
        <dbReference type="RefSeq" id="XP_022338770.1"/>
    </source>
</evidence>
<feature type="domain" description="Plastocyanin-like" evidence="6">
    <location>
        <begin position="213"/>
        <end position="402"/>
    </location>
</feature>
<dbReference type="InterPro" id="IPR011707">
    <property type="entry name" value="Cu-oxidase-like_N"/>
</dbReference>
<dbReference type="Proteomes" id="UP000694844">
    <property type="component" value="Chromosome 5"/>
</dbReference>
<feature type="signal peptide" evidence="5">
    <location>
        <begin position="1"/>
        <end position="18"/>
    </location>
</feature>
<evidence type="ECO:0000259" key="8">
    <source>
        <dbReference type="Pfam" id="PF07732"/>
    </source>
</evidence>
<evidence type="ECO:0000256" key="2">
    <source>
        <dbReference type="ARBA" id="ARBA00022723"/>
    </source>
</evidence>
<dbReference type="InterPro" id="IPR008972">
    <property type="entry name" value="Cupredoxin"/>
</dbReference>
<accession>A0A8B8EF94</accession>
<dbReference type="CDD" id="cd13858">
    <property type="entry name" value="CuRO_1_tcLCC2_insect_like"/>
    <property type="match status" value="1"/>
</dbReference>
<dbReference type="RefSeq" id="XP_022338770.1">
    <property type="nucleotide sequence ID" value="XM_022483062.1"/>
</dbReference>
<dbReference type="PROSITE" id="PS00080">
    <property type="entry name" value="MULTICOPPER_OXIDASE2"/>
    <property type="match status" value="1"/>
</dbReference>
<dbReference type="GO" id="GO:0005886">
    <property type="term" value="C:plasma membrane"/>
    <property type="evidence" value="ECO:0007669"/>
    <property type="project" value="TreeGrafter"/>
</dbReference>
<evidence type="ECO:0000259" key="7">
    <source>
        <dbReference type="Pfam" id="PF07731"/>
    </source>
</evidence>
<feature type="domain" description="Plastocyanin-like" evidence="8">
    <location>
        <begin position="95"/>
        <end position="203"/>
    </location>
</feature>
<evidence type="ECO:0000256" key="5">
    <source>
        <dbReference type="SAM" id="SignalP"/>
    </source>
</evidence>
<gene>
    <name evidence="10" type="primary">LOC111134211</name>
</gene>
<evidence type="ECO:0000259" key="6">
    <source>
        <dbReference type="Pfam" id="PF00394"/>
    </source>
</evidence>
<dbReference type="OrthoDB" id="2121828at2759"/>
<dbReference type="InterPro" id="IPR001117">
    <property type="entry name" value="Cu-oxidase_2nd"/>
</dbReference>
<dbReference type="CDD" id="cd13905">
    <property type="entry name" value="CuRO_3_tcLLC2_insect_like"/>
    <property type="match status" value="1"/>
</dbReference>
<feature type="domain" description="Plastocyanin-like" evidence="7">
    <location>
        <begin position="511"/>
        <end position="660"/>
    </location>
</feature>
<dbReference type="GeneID" id="111134211"/>
<dbReference type="PROSITE" id="PS00079">
    <property type="entry name" value="MULTICOPPER_OXIDASE1"/>
    <property type="match status" value="1"/>
</dbReference>
<dbReference type="InterPro" id="IPR033138">
    <property type="entry name" value="Cu_oxidase_CS"/>
</dbReference>
<dbReference type="Pfam" id="PF07731">
    <property type="entry name" value="Cu-oxidase_2"/>
    <property type="match status" value="1"/>
</dbReference>
<dbReference type="KEGG" id="cvn:111134211"/>
<dbReference type="AlphaFoldDB" id="A0A8B8EF94"/>
<proteinExistence type="inferred from homology"/>
<keyword evidence="3" id="KW-0560">Oxidoreductase</keyword>
<keyword evidence="4" id="KW-0186">Copper</keyword>
<dbReference type="InterPro" id="IPR011706">
    <property type="entry name" value="Cu-oxidase_C"/>
</dbReference>
<evidence type="ECO:0000256" key="1">
    <source>
        <dbReference type="ARBA" id="ARBA00010609"/>
    </source>
</evidence>
<feature type="chain" id="PRO_5034319522" evidence="5">
    <location>
        <begin position="19"/>
        <end position="715"/>
    </location>
</feature>
<dbReference type="Pfam" id="PF00394">
    <property type="entry name" value="Cu-oxidase"/>
    <property type="match status" value="1"/>
</dbReference>
<dbReference type="InterPro" id="IPR045087">
    <property type="entry name" value="Cu-oxidase_fam"/>
</dbReference>
<name>A0A8B8EF94_CRAVI</name>